<evidence type="ECO:0000256" key="7">
    <source>
        <dbReference type="PIRSR" id="PIRSR602401-1"/>
    </source>
</evidence>
<evidence type="ECO:0008006" key="11">
    <source>
        <dbReference type="Google" id="ProtNLM"/>
    </source>
</evidence>
<dbReference type="GO" id="GO:0020037">
    <property type="term" value="F:heme binding"/>
    <property type="evidence" value="ECO:0007669"/>
    <property type="project" value="InterPro"/>
</dbReference>
<dbReference type="PANTHER" id="PTHR24291">
    <property type="entry name" value="CYTOCHROME P450 FAMILY 4"/>
    <property type="match status" value="1"/>
</dbReference>
<dbReference type="InterPro" id="IPR017972">
    <property type="entry name" value="Cyt_P450_CS"/>
</dbReference>
<dbReference type="GO" id="GO:0016705">
    <property type="term" value="F:oxidoreductase activity, acting on paired donors, with incorporation or reduction of molecular oxygen"/>
    <property type="evidence" value="ECO:0007669"/>
    <property type="project" value="InterPro"/>
</dbReference>
<dbReference type="InterPro" id="IPR002401">
    <property type="entry name" value="Cyt_P450_E_grp-I"/>
</dbReference>
<dbReference type="Pfam" id="PF00067">
    <property type="entry name" value="p450"/>
    <property type="match status" value="2"/>
</dbReference>
<evidence type="ECO:0000256" key="5">
    <source>
        <dbReference type="ARBA" id="ARBA00023004"/>
    </source>
</evidence>
<feature type="binding site" description="axial binding residue" evidence="7">
    <location>
        <position position="440"/>
    </location>
    <ligand>
        <name>heme</name>
        <dbReference type="ChEBI" id="CHEBI:30413"/>
    </ligand>
    <ligandPart>
        <name>Fe</name>
        <dbReference type="ChEBI" id="CHEBI:18248"/>
    </ligandPart>
</feature>
<organism evidence="9 10">
    <name type="scientific">Asterophora parasitica</name>
    <dbReference type="NCBI Taxonomy" id="117018"/>
    <lineage>
        <taxon>Eukaryota</taxon>
        <taxon>Fungi</taxon>
        <taxon>Dikarya</taxon>
        <taxon>Basidiomycota</taxon>
        <taxon>Agaricomycotina</taxon>
        <taxon>Agaricomycetes</taxon>
        <taxon>Agaricomycetidae</taxon>
        <taxon>Agaricales</taxon>
        <taxon>Tricholomatineae</taxon>
        <taxon>Lyophyllaceae</taxon>
        <taxon>Asterophora</taxon>
    </lineage>
</organism>
<comment type="similarity">
    <text evidence="1 8">Belongs to the cytochrome P450 family.</text>
</comment>
<keyword evidence="10" id="KW-1185">Reference proteome</keyword>
<keyword evidence="6 8" id="KW-0503">Monooxygenase</keyword>
<accession>A0A9P7G9K1</accession>
<dbReference type="GO" id="GO:0005506">
    <property type="term" value="F:iron ion binding"/>
    <property type="evidence" value="ECO:0007669"/>
    <property type="project" value="InterPro"/>
</dbReference>
<evidence type="ECO:0000256" key="4">
    <source>
        <dbReference type="ARBA" id="ARBA00023002"/>
    </source>
</evidence>
<protein>
    <recommendedName>
        <fullName evidence="11">Cytochrome P450</fullName>
    </recommendedName>
</protein>
<reference evidence="9" key="1">
    <citation type="submission" date="2020-07" db="EMBL/GenBank/DDBJ databases">
        <authorList>
            <person name="Nieuwenhuis M."/>
            <person name="Van De Peppel L.J.J."/>
        </authorList>
    </citation>
    <scope>NUCLEOTIDE SEQUENCE</scope>
    <source>
        <strain evidence="9">AP01</strain>
        <tissue evidence="9">Mycelium</tissue>
    </source>
</reference>
<proteinExistence type="inferred from homology"/>
<gene>
    <name evidence="9" type="ORF">DXG03_003712</name>
</gene>
<reference evidence="9" key="2">
    <citation type="submission" date="2021-10" db="EMBL/GenBank/DDBJ databases">
        <title>Phylogenomics reveals ancestral predisposition of the termite-cultivated fungus Termitomyces towards a domesticated lifestyle.</title>
        <authorList>
            <person name="Auxier B."/>
            <person name="Grum-Grzhimaylo A."/>
            <person name="Cardenas M.E."/>
            <person name="Lodge J.D."/>
            <person name="Laessoe T."/>
            <person name="Pedersen O."/>
            <person name="Smith M.E."/>
            <person name="Kuyper T.W."/>
            <person name="Franco-Molano E.A."/>
            <person name="Baroni T.J."/>
            <person name="Aanen D.K."/>
        </authorList>
    </citation>
    <scope>NUCLEOTIDE SEQUENCE</scope>
    <source>
        <strain evidence="9">AP01</strain>
        <tissue evidence="9">Mycelium</tissue>
    </source>
</reference>
<dbReference type="AlphaFoldDB" id="A0A9P7G9K1"/>
<comment type="caution">
    <text evidence="9">The sequence shown here is derived from an EMBL/GenBank/DDBJ whole genome shotgun (WGS) entry which is preliminary data.</text>
</comment>
<dbReference type="PRINTS" id="PR00385">
    <property type="entry name" value="P450"/>
</dbReference>
<dbReference type="PANTHER" id="PTHR24291:SF50">
    <property type="entry name" value="BIFUNCTIONAL ALBAFLAVENONE MONOOXYGENASE_TERPENE SYNTHASE"/>
    <property type="match status" value="1"/>
</dbReference>
<name>A0A9P7G9K1_9AGAR</name>
<sequence length="509" mass="57324">MTLPGLHLLDDIYTNGPGLSIFGRDVPILPTLLAIFVASRVVKLLKGIREVNGLTGFRVPFQPYAPPSAFLPSAWWNITIDHIWGWRHTGRPTIFTSNIEVAKQFLAGSGDQKASSVTLGRSFGKSEDGNRVLEKWGNNLVTAADGDVWRKHRRIVGPAFNNKLYEMVWAETLNTYRQMETIEGWEGKDAVTVPAMDNITTKLALLVISRCGFGLPFDWAAPPVAPDGKMSVQEALRVLTKSHIVALLMPDWVRYLPLPGFSKIREAFKFFSGFMESQIAERTAEVRSGSERAEERMDAFTMIVRANEQEEGKLRLNDREVIGNVFIMLFAGHETTAHALAATIALLALHQDIQNDILKQITDVVGYERDPTFDDYPNLDKVLNAFYEALRLFQYNPRYFEDPTAFKPSRWASSEPGSESRSEFSDLSAFFGFSIGPRACIGRKFATTEAVAFLTMLLRDWHVEPALRGGKNGEVETEEEWRERVMGNPDVVLTLCVKDAPMRFTRRRP</sequence>
<dbReference type="PROSITE" id="PS00086">
    <property type="entry name" value="CYTOCHROME_P450"/>
    <property type="match status" value="1"/>
</dbReference>
<dbReference type="EMBL" id="JABCKV010000022">
    <property type="protein sequence ID" value="KAG5646389.1"/>
    <property type="molecule type" value="Genomic_DNA"/>
</dbReference>
<dbReference type="InterPro" id="IPR036396">
    <property type="entry name" value="Cyt_P450_sf"/>
</dbReference>
<dbReference type="GO" id="GO:0004497">
    <property type="term" value="F:monooxygenase activity"/>
    <property type="evidence" value="ECO:0007669"/>
    <property type="project" value="UniProtKB-KW"/>
</dbReference>
<evidence type="ECO:0000256" key="1">
    <source>
        <dbReference type="ARBA" id="ARBA00010617"/>
    </source>
</evidence>
<dbReference type="Gene3D" id="1.10.630.10">
    <property type="entry name" value="Cytochrome P450"/>
    <property type="match status" value="2"/>
</dbReference>
<evidence type="ECO:0000313" key="9">
    <source>
        <dbReference type="EMBL" id="KAG5646389.1"/>
    </source>
</evidence>
<keyword evidence="4 8" id="KW-0560">Oxidoreductase</keyword>
<evidence type="ECO:0000313" key="10">
    <source>
        <dbReference type="Proteomes" id="UP000775547"/>
    </source>
</evidence>
<dbReference type="SUPFAM" id="SSF48264">
    <property type="entry name" value="Cytochrome P450"/>
    <property type="match status" value="1"/>
</dbReference>
<dbReference type="InterPro" id="IPR001128">
    <property type="entry name" value="Cyt_P450"/>
</dbReference>
<keyword evidence="5 7" id="KW-0408">Iron</keyword>
<evidence type="ECO:0000256" key="3">
    <source>
        <dbReference type="ARBA" id="ARBA00022723"/>
    </source>
</evidence>
<evidence type="ECO:0000256" key="8">
    <source>
        <dbReference type="RuleBase" id="RU000461"/>
    </source>
</evidence>
<dbReference type="PRINTS" id="PR00463">
    <property type="entry name" value="EP450I"/>
</dbReference>
<dbReference type="InterPro" id="IPR050196">
    <property type="entry name" value="Cytochrome_P450_Monoox"/>
</dbReference>
<evidence type="ECO:0000256" key="2">
    <source>
        <dbReference type="ARBA" id="ARBA00022617"/>
    </source>
</evidence>
<evidence type="ECO:0000256" key="6">
    <source>
        <dbReference type="ARBA" id="ARBA00023033"/>
    </source>
</evidence>
<dbReference type="Proteomes" id="UP000775547">
    <property type="component" value="Unassembled WGS sequence"/>
</dbReference>
<keyword evidence="3 7" id="KW-0479">Metal-binding</keyword>
<keyword evidence="2 7" id="KW-0349">Heme</keyword>
<comment type="cofactor">
    <cofactor evidence="7">
        <name>heme</name>
        <dbReference type="ChEBI" id="CHEBI:30413"/>
    </cofactor>
</comment>
<dbReference type="OrthoDB" id="1470350at2759"/>